<dbReference type="Proteomes" id="UP000050454">
    <property type="component" value="Unassembled WGS sequence"/>
</dbReference>
<accession>A0A0P7B9J4</accession>
<dbReference type="GO" id="GO:0003677">
    <property type="term" value="F:DNA binding"/>
    <property type="evidence" value="ECO:0007669"/>
    <property type="project" value="UniProtKB-KW"/>
</dbReference>
<evidence type="ECO:0000256" key="1">
    <source>
        <dbReference type="ARBA" id="ARBA00009922"/>
    </source>
</evidence>
<feature type="domain" description="UvrD-like helicase ATP-binding" evidence="13">
    <location>
        <begin position="14"/>
        <end position="298"/>
    </location>
</feature>
<proteinExistence type="inferred from homology"/>
<feature type="domain" description="UvrD-like helicase C-terminal" evidence="14">
    <location>
        <begin position="299"/>
        <end position="577"/>
    </location>
</feature>
<name>A0A0P7B9J4_9BACT</name>
<keyword evidence="2 12" id="KW-0547">Nucleotide-binding</keyword>
<dbReference type="PATRIC" id="fig|1605367.3.peg.922"/>
<dbReference type="PANTHER" id="PTHR11070">
    <property type="entry name" value="UVRD / RECB / PCRA DNA HELICASE FAMILY MEMBER"/>
    <property type="match status" value="1"/>
</dbReference>
<dbReference type="GO" id="GO:0033202">
    <property type="term" value="C:DNA helicase complex"/>
    <property type="evidence" value="ECO:0007669"/>
    <property type="project" value="TreeGrafter"/>
</dbReference>
<comment type="caution">
    <text evidence="15">The sequence shown here is derived from an EMBL/GenBank/DDBJ whole genome shotgun (WGS) entry which is preliminary data.</text>
</comment>
<keyword evidence="3 12" id="KW-0378">Hydrolase</keyword>
<dbReference type="InterPro" id="IPR014017">
    <property type="entry name" value="DNA_helicase_UvrD-like_C"/>
</dbReference>
<dbReference type="CDD" id="cd17932">
    <property type="entry name" value="DEXQc_UvrD"/>
    <property type="match status" value="1"/>
</dbReference>
<gene>
    <name evidence="15" type="ORF">AFM12_17445</name>
</gene>
<comment type="similarity">
    <text evidence="1">Belongs to the helicase family. UvrD subfamily.</text>
</comment>
<dbReference type="Gene3D" id="3.40.50.300">
    <property type="entry name" value="P-loop containing nucleotide triphosphate hydrolases"/>
    <property type="match status" value="2"/>
</dbReference>
<dbReference type="AlphaFoldDB" id="A0A0P7B9J4"/>
<keyword evidence="6" id="KW-0238">DNA-binding</keyword>
<evidence type="ECO:0000256" key="2">
    <source>
        <dbReference type="ARBA" id="ARBA00022741"/>
    </source>
</evidence>
<evidence type="ECO:0000256" key="9">
    <source>
        <dbReference type="ARBA" id="ARBA00034808"/>
    </source>
</evidence>
<dbReference type="RefSeq" id="WP_055151001.1">
    <property type="nucleotide sequence ID" value="NZ_JXSZ01000013.1"/>
</dbReference>
<dbReference type="GO" id="GO:0043138">
    <property type="term" value="F:3'-5' DNA helicase activity"/>
    <property type="evidence" value="ECO:0007669"/>
    <property type="project" value="UniProtKB-EC"/>
</dbReference>
<reference evidence="15 16" key="1">
    <citation type="submission" date="2015-07" db="EMBL/GenBank/DDBJ databases">
        <title>The draft genome sequence of Leadbetterella sp. JN14-9.</title>
        <authorList>
            <person name="Liu Y."/>
            <person name="Du J."/>
            <person name="Shao Z."/>
        </authorList>
    </citation>
    <scope>NUCLEOTIDE SEQUENCE [LARGE SCALE GENOMIC DNA]</scope>
    <source>
        <strain evidence="15 16">JN14-9</strain>
    </source>
</reference>
<dbReference type="GO" id="GO:0005524">
    <property type="term" value="F:ATP binding"/>
    <property type="evidence" value="ECO:0007669"/>
    <property type="project" value="UniProtKB-UniRule"/>
</dbReference>
<feature type="binding site" evidence="12">
    <location>
        <begin position="35"/>
        <end position="42"/>
    </location>
    <ligand>
        <name>ATP</name>
        <dbReference type="ChEBI" id="CHEBI:30616"/>
    </ligand>
</feature>
<keyword evidence="16" id="KW-1185">Reference proteome</keyword>
<dbReference type="Pfam" id="PF00580">
    <property type="entry name" value="UvrD-helicase"/>
    <property type="match status" value="1"/>
</dbReference>
<evidence type="ECO:0000256" key="12">
    <source>
        <dbReference type="PROSITE-ProRule" id="PRU00560"/>
    </source>
</evidence>
<dbReference type="PROSITE" id="PS51198">
    <property type="entry name" value="UVRD_HELICASE_ATP_BIND"/>
    <property type="match status" value="1"/>
</dbReference>
<evidence type="ECO:0000259" key="14">
    <source>
        <dbReference type="PROSITE" id="PS51217"/>
    </source>
</evidence>
<protein>
    <recommendedName>
        <fullName evidence="9">DNA 3'-5' helicase</fullName>
        <ecNumber evidence="9">5.6.2.4</ecNumber>
    </recommendedName>
    <alternativeName>
        <fullName evidence="10">DNA 3'-5' helicase II</fullName>
    </alternativeName>
</protein>
<evidence type="ECO:0000256" key="4">
    <source>
        <dbReference type="ARBA" id="ARBA00022806"/>
    </source>
</evidence>
<evidence type="ECO:0000313" key="16">
    <source>
        <dbReference type="Proteomes" id="UP000050454"/>
    </source>
</evidence>
<dbReference type="EMBL" id="LGTQ01000013">
    <property type="protein sequence ID" value="KPM47013.1"/>
    <property type="molecule type" value="Genomic_DNA"/>
</dbReference>
<sequence length="783" mass="89100">MVCRKSAESVNYLKELNPPQHQAVTHPKGPLMIIAGAGSGKTRVLTYRIAWLIDQGIDPFNILALTFTNKAAQEMRERIERIIGPDARNLWMGTFHSVFAKILRYEGKALGYTSNFSIYDTDDSKSLIKTIIKEFSLDDKVYKPNYVLNRISNAKNSLVSWEMYNENPLFREEDAGARMPEIGRIYKTYAQRCFAANAMDFDDLLYNTNILFRDHLDVLNKYQHKFKHVLVDEFQDTNVSQYLITRKLAAVHQNICVVGDDAQSIYAFRGANIQNILNFKKDYPELITVKLEQNYRSTQNIVNAANSLIKKNKDQLEKNVFSENDEGKKIEVLKSSSDNEEGRAIANMIFEEKVRDGLHNSDFAILYRTNAQSRAFEEALRKLNIKYRIIGGLSFYQRKEIKDLLAYLRFTVNQQDEEAFKRIINLPKRGIGAQTVAKIVVLANEHRVSIWEIVSHIKQYIDGRAANAIAAFAELIQSYMIELEAGKDAHEMATHIAKTTGILRELYADKTVEGLARYENIQELLNSIKQFTDNEEVEDKTLPAFLQTVSLLTTADQEDEDGDHDRVTMMTIHGSKGLEFNHVFVVGLEENLFPSQMMLNNRADLEEERRLFYVAITRAEQNLTLSYAEQRYNWGRLTFCEPSRFLLEIDEQFLKLPKANKPVRKSFDDDNDVISSFGGARKSTFQSTSKAAPAPPSAKQRVLNNLKPVGTAKPAPEHKPSGNFVPSNPSELKAGILVEHPKFGFGKITKMDLMGSSHKATVVFDSHGEKTLLLSFAKLRVVE</sequence>
<dbReference type="PROSITE" id="PS51217">
    <property type="entry name" value="UVRD_HELICASE_CTER"/>
    <property type="match status" value="1"/>
</dbReference>
<dbReference type="STRING" id="1605367.AFM12_17445"/>
<dbReference type="InterPro" id="IPR014016">
    <property type="entry name" value="UvrD-like_ATP-bd"/>
</dbReference>
<evidence type="ECO:0000256" key="5">
    <source>
        <dbReference type="ARBA" id="ARBA00022840"/>
    </source>
</evidence>
<dbReference type="SUPFAM" id="SSF52540">
    <property type="entry name" value="P-loop containing nucleoside triphosphate hydrolases"/>
    <property type="match status" value="1"/>
</dbReference>
<keyword evidence="5 12" id="KW-0067">ATP-binding</keyword>
<evidence type="ECO:0000256" key="8">
    <source>
        <dbReference type="ARBA" id="ARBA00034617"/>
    </source>
</evidence>
<evidence type="ECO:0000259" key="13">
    <source>
        <dbReference type="PROSITE" id="PS51198"/>
    </source>
</evidence>
<evidence type="ECO:0000256" key="10">
    <source>
        <dbReference type="ARBA" id="ARBA00034923"/>
    </source>
</evidence>
<dbReference type="Pfam" id="PF13361">
    <property type="entry name" value="UvrD_C"/>
    <property type="match status" value="1"/>
</dbReference>
<keyword evidence="4 12" id="KW-0347">Helicase</keyword>
<organism evidence="15 16">
    <name type="scientific">Jiulongibacter sediminis</name>
    <dbReference type="NCBI Taxonomy" id="1605367"/>
    <lineage>
        <taxon>Bacteria</taxon>
        <taxon>Pseudomonadati</taxon>
        <taxon>Bacteroidota</taxon>
        <taxon>Cytophagia</taxon>
        <taxon>Cytophagales</taxon>
        <taxon>Leadbetterellaceae</taxon>
        <taxon>Jiulongibacter</taxon>
    </lineage>
</organism>
<dbReference type="EC" id="5.6.2.4" evidence="9"/>
<dbReference type="PANTHER" id="PTHR11070:SF2">
    <property type="entry name" value="ATP-DEPENDENT DNA HELICASE SRS2"/>
    <property type="match status" value="1"/>
</dbReference>
<dbReference type="Gene3D" id="1.10.10.160">
    <property type="match status" value="1"/>
</dbReference>
<dbReference type="OrthoDB" id="9810135at2"/>
<evidence type="ECO:0000256" key="3">
    <source>
        <dbReference type="ARBA" id="ARBA00022801"/>
    </source>
</evidence>
<dbReference type="InterPro" id="IPR027417">
    <property type="entry name" value="P-loop_NTPase"/>
</dbReference>
<dbReference type="Gene3D" id="1.10.486.10">
    <property type="entry name" value="PCRA, domain 4"/>
    <property type="match status" value="1"/>
</dbReference>
<evidence type="ECO:0000256" key="7">
    <source>
        <dbReference type="ARBA" id="ARBA00023235"/>
    </source>
</evidence>
<comment type="catalytic activity">
    <reaction evidence="8">
        <text>Couples ATP hydrolysis with the unwinding of duplex DNA by translocating in the 3'-5' direction.</text>
        <dbReference type="EC" id="5.6.2.4"/>
    </reaction>
</comment>
<dbReference type="FunFam" id="1.10.486.10:FF:000003">
    <property type="entry name" value="ATP-dependent DNA helicase"/>
    <property type="match status" value="1"/>
</dbReference>
<evidence type="ECO:0000256" key="11">
    <source>
        <dbReference type="ARBA" id="ARBA00048988"/>
    </source>
</evidence>
<dbReference type="GO" id="GO:0005829">
    <property type="term" value="C:cytosol"/>
    <property type="evidence" value="ECO:0007669"/>
    <property type="project" value="TreeGrafter"/>
</dbReference>
<keyword evidence="7" id="KW-0413">Isomerase</keyword>
<dbReference type="CDD" id="cd18807">
    <property type="entry name" value="SF1_C_UvrD"/>
    <property type="match status" value="1"/>
</dbReference>
<dbReference type="InterPro" id="IPR013986">
    <property type="entry name" value="DExx_box_DNA_helicase_dom_sf"/>
</dbReference>
<dbReference type="GO" id="GO:0016887">
    <property type="term" value="F:ATP hydrolysis activity"/>
    <property type="evidence" value="ECO:0007669"/>
    <property type="project" value="RHEA"/>
</dbReference>
<dbReference type="InterPro" id="IPR000212">
    <property type="entry name" value="DNA_helicase_UvrD/REP"/>
</dbReference>
<comment type="catalytic activity">
    <reaction evidence="11">
        <text>ATP + H2O = ADP + phosphate + H(+)</text>
        <dbReference type="Rhea" id="RHEA:13065"/>
        <dbReference type="ChEBI" id="CHEBI:15377"/>
        <dbReference type="ChEBI" id="CHEBI:15378"/>
        <dbReference type="ChEBI" id="CHEBI:30616"/>
        <dbReference type="ChEBI" id="CHEBI:43474"/>
        <dbReference type="ChEBI" id="CHEBI:456216"/>
        <dbReference type="EC" id="5.6.2.4"/>
    </reaction>
</comment>
<dbReference type="GO" id="GO:0000725">
    <property type="term" value="P:recombinational repair"/>
    <property type="evidence" value="ECO:0007669"/>
    <property type="project" value="TreeGrafter"/>
</dbReference>
<evidence type="ECO:0000256" key="6">
    <source>
        <dbReference type="ARBA" id="ARBA00023125"/>
    </source>
</evidence>
<evidence type="ECO:0000313" key="15">
    <source>
        <dbReference type="EMBL" id="KPM47013.1"/>
    </source>
</evidence>